<comment type="caution">
    <text evidence="3">The sequence shown here is derived from an EMBL/GenBank/DDBJ whole genome shotgun (WGS) entry which is preliminary data.</text>
</comment>
<dbReference type="Proteomes" id="UP000466535">
    <property type="component" value="Unassembled WGS sequence"/>
</dbReference>
<sequence length="299" mass="32718">MSRATLEDVREYIEALASEGGEYYLVCARYGDRPVPSTGLRFESRATARAAARATARYRQHLRQYDDDLPYYDIIVCQEQGRSDRDHRCTEQSGWTATEPVVTGAASGTDQRLIEFCHRIAGAVFEALSKSGYRELEGAVMDCYFELAESVSDPDDLCLCLLESTAEELAQHLSPTKQAAILARAASELDTQAVADQPVAAACADLRTCGLVEDVSRSPWAVSAENRTRRIVVELSGYALSPRGERLPVLPVIVDCFGRGLDRAPTETQVEPTDDGWEVTFVFGEDGITDGLASAPIQP</sequence>
<name>A0A6B0T4D6_9EURY</name>
<dbReference type="Pfam" id="PF24422">
    <property type="entry name" value="DUF7552"/>
    <property type="match status" value="1"/>
</dbReference>
<protein>
    <submittedName>
        <fullName evidence="3">Uncharacterized protein</fullName>
    </submittedName>
</protein>
<evidence type="ECO:0000259" key="1">
    <source>
        <dbReference type="Pfam" id="PF24420"/>
    </source>
</evidence>
<dbReference type="InterPro" id="IPR055973">
    <property type="entry name" value="DUF7551"/>
</dbReference>
<feature type="domain" description="DUF7551" evidence="1">
    <location>
        <begin position="113"/>
        <end position="297"/>
    </location>
</feature>
<feature type="domain" description="DUF7552" evidence="2">
    <location>
        <begin position="5"/>
        <end position="79"/>
    </location>
</feature>
<keyword evidence="4" id="KW-1185">Reference proteome</keyword>
<accession>A0A6B0T4D6</accession>
<evidence type="ECO:0000313" key="3">
    <source>
        <dbReference type="EMBL" id="MXR51877.1"/>
    </source>
</evidence>
<dbReference type="RefSeq" id="WP_159764001.1">
    <property type="nucleotide sequence ID" value="NZ_WUUT01000003.1"/>
</dbReference>
<dbReference type="InterPro" id="IPR055974">
    <property type="entry name" value="DUF7552"/>
</dbReference>
<dbReference type="AlphaFoldDB" id="A0A6B0T4D6"/>
<organism evidence="3 4">
    <name type="scientific">Halovenus carboxidivorans</name>
    <dbReference type="NCBI Taxonomy" id="2692199"/>
    <lineage>
        <taxon>Archaea</taxon>
        <taxon>Methanobacteriati</taxon>
        <taxon>Methanobacteriota</taxon>
        <taxon>Stenosarchaea group</taxon>
        <taxon>Halobacteria</taxon>
        <taxon>Halobacteriales</taxon>
        <taxon>Haloarculaceae</taxon>
        <taxon>Halovenus</taxon>
    </lineage>
</organism>
<dbReference type="Pfam" id="PF24420">
    <property type="entry name" value="DUF7551"/>
    <property type="match status" value="1"/>
</dbReference>
<dbReference type="OrthoDB" id="342580at2157"/>
<evidence type="ECO:0000313" key="4">
    <source>
        <dbReference type="Proteomes" id="UP000466535"/>
    </source>
</evidence>
<dbReference type="EMBL" id="WUUT01000003">
    <property type="protein sequence ID" value="MXR51877.1"/>
    <property type="molecule type" value="Genomic_DNA"/>
</dbReference>
<reference evidence="3 4" key="1">
    <citation type="submission" date="2019-12" db="EMBL/GenBank/DDBJ databases">
        <title>Isolation and characterization of three novel carbon monoxide-oxidizing members of Halobacteria from salione crusts and soils.</title>
        <authorList>
            <person name="Myers M.R."/>
            <person name="King G.M."/>
        </authorList>
    </citation>
    <scope>NUCLEOTIDE SEQUENCE [LARGE SCALE GENOMIC DNA]</scope>
    <source>
        <strain evidence="3 4">WSH3</strain>
    </source>
</reference>
<evidence type="ECO:0000259" key="2">
    <source>
        <dbReference type="Pfam" id="PF24422"/>
    </source>
</evidence>
<gene>
    <name evidence="3" type="ORF">GRX03_09700</name>
</gene>
<proteinExistence type="predicted"/>